<comment type="subcellular location">
    <subcellularLocation>
        <location evidence="1">Cell inner membrane</location>
        <topology evidence="1">Multi-pass membrane protein</topology>
    </subcellularLocation>
</comment>
<keyword evidence="3" id="KW-0997">Cell inner membrane</keyword>
<dbReference type="PANTHER" id="PTHR33362:SF2">
    <property type="entry name" value="TRAP TRANSPORTER LARGE PERMEASE PROTEIN"/>
    <property type="match status" value="1"/>
</dbReference>
<feature type="transmembrane region" description="Helical" evidence="7">
    <location>
        <begin position="366"/>
        <end position="388"/>
    </location>
</feature>
<reference evidence="10" key="1">
    <citation type="journal article" date="2019" name="Int. J. Syst. Evol. Microbiol.">
        <title>The Global Catalogue of Microorganisms (GCM) 10K type strain sequencing project: providing services to taxonomists for standard genome sequencing and annotation.</title>
        <authorList>
            <consortium name="The Broad Institute Genomics Platform"/>
            <consortium name="The Broad Institute Genome Sequencing Center for Infectious Disease"/>
            <person name="Wu L."/>
            <person name="Ma J."/>
        </authorList>
    </citation>
    <scope>NUCLEOTIDE SEQUENCE [LARGE SCALE GENOMIC DNA]</scope>
    <source>
        <strain evidence="10">CGMCC 4.7177</strain>
    </source>
</reference>
<dbReference type="Pfam" id="PF06808">
    <property type="entry name" value="DctM"/>
    <property type="match status" value="1"/>
</dbReference>
<dbReference type="PANTHER" id="PTHR33362">
    <property type="entry name" value="SIALIC ACID TRAP TRANSPORTER PERMEASE PROTEIN SIAT-RELATED"/>
    <property type="match status" value="1"/>
</dbReference>
<feature type="transmembrane region" description="Helical" evidence="7">
    <location>
        <begin position="222"/>
        <end position="242"/>
    </location>
</feature>
<feature type="transmembrane region" description="Helical" evidence="7">
    <location>
        <begin position="6"/>
        <end position="33"/>
    </location>
</feature>
<evidence type="ECO:0000256" key="4">
    <source>
        <dbReference type="ARBA" id="ARBA00022692"/>
    </source>
</evidence>
<feature type="transmembrane region" description="Helical" evidence="7">
    <location>
        <begin position="94"/>
        <end position="122"/>
    </location>
</feature>
<feature type="transmembrane region" description="Helical" evidence="7">
    <location>
        <begin position="341"/>
        <end position="360"/>
    </location>
</feature>
<protein>
    <submittedName>
        <fullName evidence="9">TRAP transporter large permease</fullName>
    </submittedName>
</protein>
<evidence type="ECO:0000313" key="9">
    <source>
        <dbReference type="EMBL" id="MFD1928792.1"/>
    </source>
</evidence>
<feature type="transmembrane region" description="Helical" evidence="7">
    <location>
        <begin position="54"/>
        <end position="74"/>
    </location>
</feature>
<feature type="transmembrane region" description="Helical" evidence="7">
    <location>
        <begin position="312"/>
        <end position="334"/>
    </location>
</feature>
<comment type="caution">
    <text evidence="9">The sequence shown here is derived from an EMBL/GenBank/DDBJ whole genome shotgun (WGS) entry which is preliminary data.</text>
</comment>
<feature type="transmembrane region" description="Helical" evidence="7">
    <location>
        <begin position="134"/>
        <end position="161"/>
    </location>
</feature>
<feature type="transmembrane region" description="Helical" evidence="7">
    <location>
        <begin position="167"/>
        <end position="191"/>
    </location>
</feature>
<proteinExistence type="predicted"/>
<keyword evidence="10" id="KW-1185">Reference proteome</keyword>
<accession>A0ABW4SGY8</accession>
<evidence type="ECO:0000256" key="2">
    <source>
        <dbReference type="ARBA" id="ARBA00022475"/>
    </source>
</evidence>
<dbReference type="EMBL" id="JBHUGI010000032">
    <property type="protein sequence ID" value="MFD1928792.1"/>
    <property type="molecule type" value="Genomic_DNA"/>
</dbReference>
<keyword evidence="2" id="KW-1003">Cell membrane</keyword>
<organism evidence="9 10">
    <name type="scientific">Sporosarcina siberiensis</name>
    <dbReference type="NCBI Taxonomy" id="1365606"/>
    <lineage>
        <taxon>Bacteria</taxon>
        <taxon>Bacillati</taxon>
        <taxon>Bacillota</taxon>
        <taxon>Bacilli</taxon>
        <taxon>Bacillales</taxon>
        <taxon>Caryophanaceae</taxon>
        <taxon>Sporosarcina</taxon>
    </lineage>
</organism>
<dbReference type="RefSeq" id="WP_381538393.1">
    <property type="nucleotide sequence ID" value="NZ_JBHUGI010000032.1"/>
</dbReference>
<feature type="domain" description="TRAP C4-dicarboxylate transport system permease DctM subunit" evidence="8">
    <location>
        <begin position="8"/>
        <end position="424"/>
    </location>
</feature>
<evidence type="ECO:0000313" key="10">
    <source>
        <dbReference type="Proteomes" id="UP001597218"/>
    </source>
</evidence>
<feature type="transmembrane region" description="Helical" evidence="7">
    <location>
        <begin position="400"/>
        <end position="422"/>
    </location>
</feature>
<keyword evidence="5 7" id="KW-1133">Transmembrane helix</keyword>
<dbReference type="InterPro" id="IPR004681">
    <property type="entry name" value="TRAP_DctM"/>
</dbReference>
<dbReference type="InterPro" id="IPR010656">
    <property type="entry name" value="DctM"/>
</dbReference>
<evidence type="ECO:0000256" key="5">
    <source>
        <dbReference type="ARBA" id="ARBA00022989"/>
    </source>
</evidence>
<keyword evidence="6 7" id="KW-0472">Membrane</keyword>
<name>A0ABW4SGY8_9BACL</name>
<gene>
    <name evidence="9" type="ORF">ACFSFY_12185</name>
</gene>
<dbReference type="PIRSF" id="PIRSF006066">
    <property type="entry name" value="HI0050"/>
    <property type="match status" value="1"/>
</dbReference>
<dbReference type="NCBIfam" id="TIGR00786">
    <property type="entry name" value="dctM"/>
    <property type="match status" value="1"/>
</dbReference>
<keyword evidence="4 7" id="KW-0812">Transmembrane</keyword>
<evidence type="ECO:0000256" key="1">
    <source>
        <dbReference type="ARBA" id="ARBA00004429"/>
    </source>
</evidence>
<evidence type="ECO:0000256" key="7">
    <source>
        <dbReference type="SAM" id="Phobius"/>
    </source>
</evidence>
<evidence type="ECO:0000256" key="6">
    <source>
        <dbReference type="ARBA" id="ARBA00023136"/>
    </source>
</evidence>
<evidence type="ECO:0000256" key="3">
    <source>
        <dbReference type="ARBA" id="ARBA00022519"/>
    </source>
</evidence>
<feature type="transmembrane region" description="Helical" evidence="7">
    <location>
        <begin position="248"/>
        <end position="264"/>
    </location>
</feature>
<feature type="transmembrane region" description="Helical" evidence="7">
    <location>
        <begin position="276"/>
        <end position="300"/>
    </location>
</feature>
<dbReference type="Proteomes" id="UP001597218">
    <property type="component" value="Unassembled WGS sequence"/>
</dbReference>
<evidence type="ECO:0000259" key="8">
    <source>
        <dbReference type="Pfam" id="PF06808"/>
    </source>
</evidence>
<sequence length="436" mass="46831">MVAYIAIIILLIALMIGIPIPFVFLLTVIYLIFSLGYDPSFLIPYGFSQLNNMVLLAIPLFIMAGTVMSTGGIGERIVDFTQVIVGKTRGGMGVVTVIACAIFGAMSGSAAAALTSIGSIMFPRLVDNGYSKGFASSLITSSSVLGLLIPPSAIMILYAWVGNQSVLASFLATVVPALILMFFFSIINFFYMRKKEVVMFSIPKLSDEPAPSRAQEFKSKGISAIPGLLMPVIVLGGIYGGFMTPTEAAAISVVYAIPVGLWVYKEMDRKGLYKALVDAATTTGVIMVMLYAIMILSRIIIMENVPDALTNILLSITDNMLLLMLLVNLFLIIIGMLMDDVSAILLATPLLLPLVVNLGVDPIHFAAIIGVNLGLGLLTPPTAPLLYLGSRMSKTPINQMLGPTMVMIFLAWIPTLIITTFVPEVALFLPRLLLGY</sequence>